<dbReference type="Bgee" id="ENSELUG00000014176">
    <property type="expression patterns" value="Expressed in head kidney and 9 other cell types or tissues"/>
</dbReference>
<comment type="subcellular location">
    <subcellularLocation>
        <location evidence="1">Membrane</location>
    </subcellularLocation>
</comment>
<dbReference type="Ensembl" id="ENSELUT00000022822.3">
    <property type="protein sequence ID" value="ENSELUP00000014126.2"/>
    <property type="gene ID" value="ENSELUG00000014176.3"/>
</dbReference>
<dbReference type="InParanoid" id="A0A3P8YDF4"/>
<dbReference type="SUPFAM" id="SSF48726">
    <property type="entry name" value="Immunoglobulin"/>
    <property type="match status" value="1"/>
</dbReference>
<protein>
    <recommendedName>
        <fullName evidence="4">Immunoglobulin domain-containing protein</fullName>
    </recommendedName>
</protein>
<reference evidence="6" key="1">
    <citation type="journal article" date="2014" name="PLoS ONE">
        <title>The genome and linkage map of the northern pike (Esox lucius): conserved synteny revealed between the salmonid sister group and the Neoteleostei.</title>
        <authorList>
            <person name="Rondeau E.B."/>
            <person name="Minkley D.R."/>
            <person name="Leong J.S."/>
            <person name="Messmer A.M."/>
            <person name="Jantzen J.R."/>
            <person name="von Schalburg K.R."/>
            <person name="Lemon C."/>
            <person name="Bird N.H."/>
            <person name="Koop B.F."/>
        </authorList>
    </citation>
    <scope>NUCLEOTIDE SEQUENCE</scope>
</reference>
<evidence type="ECO:0000313" key="6">
    <source>
        <dbReference type="Proteomes" id="UP000265140"/>
    </source>
</evidence>
<accession>A0A3P8YDF4</accession>
<reference evidence="5" key="4">
    <citation type="submission" date="2025-09" db="UniProtKB">
        <authorList>
            <consortium name="Ensembl"/>
        </authorList>
    </citation>
    <scope>IDENTIFICATION</scope>
</reference>
<dbReference type="Pfam" id="PF07686">
    <property type="entry name" value="V-set"/>
    <property type="match status" value="1"/>
</dbReference>
<keyword evidence="3" id="KW-0472">Membrane</keyword>
<evidence type="ECO:0000256" key="2">
    <source>
        <dbReference type="ARBA" id="ARBA00022692"/>
    </source>
</evidence>
<dbReference type="SMART" id="SM00409">
    <property type="entry name" value="IG"/>
    <property type="match status" value="1"/>
</dbReference>
<dbReference type="PANTHER" id="PTHR11860:SF87">
    <property type="entry name" value="CMRF35-LIKE MOLECULE 8"/>
    <property type="match status" value="1"/>
</dbReference>
<dbReference type="InterPro" id="IPR013783">
    <property type="entry name" value="Ig-like_fold"/>
</dbReference>
<feature type="domain" description="Immunoglobulin" evidence="4">
    <location>
        <begin position="9"/>
        <end position="106"/>
    </location>
</feature>
<sequence>MHFLSAVASPPSQVVVGGHVTFSCSFSWASTNNKYFCKETCSGEDILVETKGSRNVNQGRYNITDYGSGDITVTIKDLKKSDSGTYWCGVERSIKDSYQEVHLTVTDVCMSPIPSIHTAPPTTKPSTVPPTSHVFTTLPNIPGTSPNGSKMFLTSTKLML</sequence>
<dbReference type="Gene3D" id="2.60.40.10">
    <property type="entry name" value="Immunoglobulins"/>
    <property type="match status" value="1"/>
</dbReference>
<dbReference type="STRING" id="8010.ENSELUP00000014126"/>
<dbReference type="GeneTree" id="ENSGT01100000263603"/>
<dbReference type="InterPro" id="IPR003599">
    <property type="entry name" value="Ig_sub"/>
</dbReference>
<evidence type="ECO:0000256" key="1">
    <source>
        <dbReference type="ARBA" id="ARBA00004370"/>
    </source>
</evidence>
<dbReference type="GO" id="GO:0005886">
    <property type="term" value="C:plasma membrane"/>
    <property type="evidence" value="ECO:0007669"/>
    <property type="project" value="TreeGrafter"/>
</dbReference>
<name>A0A3P8YDF4_ESOLU</name>
<evidence type="ECO:0000256" key="3">
    <source>
        <dbReference type="ARBA" id="ARBA00023136"/>
    </source>
</evidence>
<evidence type="ECO:0000259" key="4">
    <source>
        <dbReference type="SMART" id="SM00409"/>
    </source>
</evidence>
<reference evidence="5" key="2">
    <citation type="submission" date="2020-02" db="EMBL/GenBank/DDBJ databases">
        <title>Esox lucius (northern pike) genome, fEsoLuc1, primary haplotype.</title>
        <authorList>
            <person name="Myers G."/>
            <person name="Karagic N."/>
            <person name="Meyer A."/>
            <person name="Pippel M."/>
            <person name="Reichard M."/>
            <person name="Winkler S."/>
            <person name="Tracey A."/>
            <person name="Sims Y."/>
            <person name="Howe K."/>
            <person name="Rhie A."/>
            <person name="Formenti G."/>
            <person name="Durbin R."/>
            <person name="Fedrigo O."/>
            <person name="Jarvis E.D."/>
        </authorList>
    </citation>
    <scope>NUCLEOTIDE SEQUENCE [LARGE SCALE GENOMIC DNA]</scope>
</reference>
<keyword evidence="6" id="KW-1185">Reference proteome</keyword>
<dbReference type="Proteomes" id="UP000265140">
    <property type="component" value="Chromosome 9"/>
</dbReference>
<dbReference type="AlphaFoldDB" id="A0A3P8YDF4"/>
<proteinExistence type="predicted"/>
<evidence type="ECO:0000313" key="5">
    <source>
        <dbReference type="Ensembl" id="ENSELUP00000014126.2"/>
    </source>
</evidence>
<organism evidence="5 6">
    <name type="scientific">Esox lucius</name>
    <name type="common">Northern pike</name>
    <dbReference type="NCBI Taxonomy" id="8010"/>
    <lineage>
        <taxon>Eukaryota</taxon>
        <taxon>Metazoa</taxon>
        <taxon>Chordata</taxon>
        <taxon>Craniata</taxon>
        <taxon>Vertebrata</taxon>
        <taxon>Euteleostomi</taxon>
        <taxon>Actinopterygii</taxon>
        <taxon>Neopterygii</taxon>
        <taxon>Teleostei</taxon>
        <taxon>Protacanthopterygii</taxon>
        <taxon>Esociformes</taxon>
        <taxon>Esocidae</taxon>
        <taxon>Esox</taxon>
    </lineage>
</organism>
<dbReference type="InterPro" id="IPR050671">
    <property type="entry name" value="CD300_family_receptors"/>
</dbReference>
<keyword evidence="2" id="KW-0812">Transmembrane</keyword>
<dbReference type="PANTHER" id="PTHR11860">
    <property type="entry name" value="POLYMERIC-IMMUNOGLOBULIN RECEPTOR"/>
    <property type="match status" value="1"/>
</dbReference>
<reference evidence="5" key="3">
    <citation type="submission" date="2025-08" db="UniProtKB">
        <authorList>
            <consortium name="Ensembl"/>
        </authorList>
    </citation>
    <scope>IDENTIFICATION</scope>
</reference>
<dbReference type="InterPro" id="IPR013106">
    <property type="entry name" value="Ig_V-set"/>
</dbReference>
<dbReference type="OMA" id="YESWHIN"/>
<dbReference type="InterPro" id="IPR036179">
    <property type="entry name" value="Ig-like_dom_sf"/>
</dbReference>
<dbReference type="GO" id="GO:0004888">
    <property type="term" value="F:transmembrane signaling receptor activity"/>
    <property type="evidence" value="ECO:0007669"/>
    <property type="project" value="TreeGrafter"/>
</dbReference>